<dbReference type="InterPro" id="IPR055414">
    <property type="entry name" value="LRR_R13L4/SHOC2-like"/>
</dbReference>
<evidence type="ECO:0000259" key="3">
    <source>
        <dbReference type="Pfam" id="PF23598"/>
    </source>
</evidence>
<feature type="region of interest" description="Disordered" evidence="2">
    <location>
        <begin position="1"/>
        <end position="57"/>
    </location>
</feature>
<feature type="compositionally biased region" description="Polar residues" evidence="2">
    <location>
        <begin position="24"/>
        <end position="37"/>
    </location>
</feature>
<evidence type="ECO:0000313" key="5">
    <source>
        <dbReference type="Proteomes" id="UP001280121"/>
    </source>
</evidence>
<evidence type="ECO:0000256" key="2">
    <source>
        <dbReference type="SAM" id="MobiDB-lite"/>
    </source>
</evidence>
<dbReference type="InterPro" id="IPR032675">
    <property type="entry name" value="LRR_dom_sf"/>
</dbReference>
<dbReference type="AlphaFoldDB" id="A0AAD9WS71"/>
<proteinExistence type="predicted"/>
<sequence length="609" mass="68841">MASSTNSSVKSNSGQVLEAEETSDSISTVTHDNTAKNGNRRGTKNKHGTSRNHKKKVLCNPLKGAKFRVSIRKTSKNKDSEAPPQSHHDVPVVLEAEEAITTRACSTDSDAYDQLKQSSIFRDFRAIFEGPDHQRKNCLLSLAVFPENAVVQKRPLVYWWIGEGILDPPPSSSTNTTGEETVENIATEILLGFKARNFIIPVNTKRKTVVNRFKMDLNLRSLVILHAREGKFFDYDSSGELTYKYSESGRACLINSEWLGPENLEKIKTLFNVSRRFLDFTSDRFQKMRNIQVLSLGMGWSSGGIHHHIEVRNTEFLKGLKSMESLRLLSFHGISGIQGLPGSISKLKNLRILDLKACYNLESLPKEIKSLKMLTHLDMSECYLLEHMPKELASLSDLQVLKGFVFTDIKSHENACSLPDLAELKKLRKLSINVNGRTFPIETLSTTLSTFEELEKLKISWGGGSNAEESNGAGKNMARQKTFLEKVVRKQKSKVDRAMEIKKLQKLDLQCFPLRTLPDWLIPENLKKLRKLYIRGGGLNSLINKIQEGEIIKWEVEVLRLKYLSELKINWSELKAMFPNLGYLEKFKCPKVTFCPCDGSGVWLKSSTN</sequence>
<keyword evidence="1" id="KW-0677">Repeat</keyword>
<feature type="compositionally biased region" description="Low complexity" evidence="2">
    <location>
        <begin position="1"/>
        <end position="13"/>
    </location>
</feature>
<accession>A0AAD9WS71</accession>
<dbReference type="EMBL" id="JANJYI010000008">
    <property type="protein sequence ID" value="KAK2640470.1"/>
    <property type="molecule type" value="Genomic_DNA"/>
</dbReference>
<comment type="caution">
    <text evidence="4">The sequence shown here is derived from an EMBL/GenBank/DDBJ whole genome shotgun (WGS) entry which is preliminary data.</text>
</comment>
<organism evidence="4 5">
    <name type="scientific">Dipteronia dyeriana</name>
    <dbReference type="NCBI Taxonomy" id="168575"/>
    <lineage>
        <taxon>Eukaryota</taxon>
        <taxon>Viridiplantae</taxon>
        <taxon>Streptophyta</taxon>
        <taxon>Embryophyta</taxon>
        <taxon>Tracheophyta</taxon>
        <taxon>Spermatophyta</taxon>
        <taxon>Magnoliopsida</taxon>
        <taxon>eudicotyledons</taxon>
        <taxon>Gunneridae</taxon>
        <taxon>Pentapetalae</taxon>
        <taxon>rosids</taxon>
        <taxon>malvids</taxon>
        <taxon>Sapindales</taxon>
        <taxon>Sapindaceae</taxon>
        <taxon>Hippocastanoideae</taxon>
        <taxon>Acereae</taxon>
        <taxon>Dipteronia</taxon>
    </lineage>
</organism>
<dbReference type="PANTHER" id="PTHR47186:SF54">
    <property type="entry name" value="DISEASE RESISTANCE RPP13-LIKE PROTEIN 4"/>
    <property type="match status" value="1"/>
</dbReference>
<reference evidence="4" key="1">
    <citation type="journal article" date="2023" name="Plant J.">
        <title>Genome sequences and population genomics provide insights into the demographic history, inbreeding, and mutation load of two 'living fossil' tree species of Dipteronia.</title>
        <authorList>
            <person name="Feng Y."/>
            <person name="Comes H.P."/>
            <person name="Chen J."/>
            <person name="Zhu S."/>
            <person name="Lu R."/>
            <person name="Zhang X."/>
            <person name="Li P."/>
            <person name="Qiu J."/>
            <person name="Olsen K.M."/>
            <person name="Qiu Y."/>
        </authorList>
    </citation>
    <scope>NUCLEOTIDE SEQUENCE</scope>
    <source>
        <strain evidence="4">KIB01</strain>
    </source>
</reference>
<name>A0AAD9WS71_9ROSI</name>
<keyword evidence="5" id="KW-1185">Reference proteome</keyword>
<evidence type="ECO:0000256" key="1">
    <source>
        <dbReference type="ARBA" id="ARBA00022737"/>
    </source>
</evidence>
<dbReference type="Pfam" id="PF23598">
    <property type="entry name" value="LRR_14"/>
    <property type="match status" value="1"/>
</dbReference>
<feature type="domain" description="Disease resistance R13L4/SHOC-2-like LRR" evidence="3">
    <location>
        <begin position="313"/>
        <end position="535"/>
    </location>
</feature>
<dbReference type="Proteomes" id="UP001280121">
    <property type="component" value="Unassembled WGS sequence"/>
</dbReference>
<dbReference type="SUPFAM" id="SSF52058">
    <property type="entry name" value="L domain-like"/>
    <property type="match status" value="1"/>
</dbReference>
<evidence type="ECO:0000313" key="4">
    <source>
        <dbReference type="EMBL" id="KAK2640470.1"/>
    </source>
</evidence>
<dbReference type="Gene3D" id="3.80.10.10">
    <property type="entry name" value="Ribonuclease Inhibitor"/>
    <property type="match status" value="1"/>
</dbReference>
<dbReference type="PANTHER" id="PTHR47186">
    <property type="entry name" value="LEUCINE-RICH REPEAT-CONTAINING PROTEIN 57"/>
    <property type="match status" value="1"/>
</dbReference>
<feature type="compositionally biased region" description="Basic residues" evidence="2">
    <location>
        <begin position="38"/>
        <end position="57"/>
    </location>
</feature>
<gene>
    <name evidence="4" type="ORF">Ddye_028265</name>
</gene>
<protein>
    <recommendedName>
        <fullName evidence="3">Disease resistance R13L4/SHOC-2-like LRR domain-containing protein</fullName>
    </recommendedName>
</protein>